<evidence type="ECO:0000256" key="4">
    <source>
        <dbReference type="ARBA" id="ARBA00022679"/>
    </source>
</evidence>
<dbReference type="NCBIfam" id="NF009639">
    <property type="entry name" value="PRK13168.1"/>
    <property type="match status" value="1"/>
</dbReference>
<feature type="binding site" evidence="11 12">
    <location>
        <position position="277"/>
    </location>
    <ligand>
        <name>S-adenosyl-L-methionine</name>
        <dbReference type="ChEBI" id="CHEBI:59789"/>
    </ligand>
</feature>
<dbReference type="EMBL" id="CP154858">
    <property type="protein sequence ID" value="XDT73808.1"/>
    <property type="molecule type" value="Genomic_DNA"/>
</dbReference>
<name>A0AB39V083_9GAMM</name>
<dbReference type="InterPro" id="IPR030391">
    <property type="entry name" value="MeTrfase_TrmA_CS"/>
</dbReference>
<dbReference type="PROSITE" id="PS01231">
    <property type="entry name" value="TRMA_2"/>
    <property type="match status" value="1"/>
</dbReference>
<dbReference type="InterPro" id="IPR029063">
    <property type="entry name" value="SAM-dependent_MTases_sf"/>
</dbReference>
<dbReference type="Pfam" id="PF05958">
    <property type="entry name" value="tRNA_U5-meth_tr"/>
    <property type="match status" value="1"/>
</dbReference>
<feature type="binding site" evidence="11">
    <location>
        <position position="88"/>
    </location>
    <ligand>
        <name>[4Fe-4S] cluster</name>
        <dbReference type="ChEBI" id="CHEBI:49883"/>
    </ligand>
</feature>
<evidence type="ECO:0000256" key="10">
    <source>
        <dbReference type="ARBA" id="ARBA00059995"/>
    </source>
</evidence>
<comment type="similarity">
    <text evidence="11">Belongs to the class I-like SAM-binding methyltransferase superfamily. RNA M5U methyltransferase family. RlmD subfamily.</text>
</comment>
<evidence type="ECO:0000256" key="5">
    <source>
        <dbReference type="ARBA" id="ARBA00022691"/>
    </source>
</evidence>
<evidence type="ECO:0000256" key="8">
    <source>
        <dbReference type="ARBA" id="ARBA00023014"/>
    </source>
</evidence>
<dbReference type="GO" id="GO:0051539">
    <property type="term" value="F:4 iron, 4 sulfur cluster binding"/>
    <property type="evidence" value="ECO:0007669"/>
    <property type="project" value="UniProtKB-KW"/>
</dbReference>
<feature type="domain" description="TRAM" evidence="14">
    <location>
        <begin position="6"/>
        <end position="65"/>
    </location>
</feature>
<dbReference type="GO" id="GO:0005506">
    <property type="term" value="F:iron ion binding"/>
    <property type="evidence" value="ECO:0007669"/>
    <property type="project" value="UniProtKB-UniRule"/>
</dbReference>
<sequence length="445" mass="50192">MSRRRRRKIQEAPIEVTIEQLSHEGRGIARVDGKTAFVDGALPGERVRARYVNCHRNFDELATVELLGEPSPLRAEPVCPHYDRCGGCSLQHMATDAQINHKQSVLSDLFGRISHLAVPEMVAPIRYRDTGYRTKARLGVRFVRARDEVLVGFRERHSNFLTTIDRCPVLIPEVGERIIALRTLIRNLDAYDSIPQIEVAGGDDAVALVIRHLKPLSDEDRSALERFGEETGLQIWLQPKGPDTVHRLWPDGGPERLHYQGDGGALRYAFHPLDFTQVNRQVNERMLAQALAWLDPQADEEVLDLFCGLGNFTLPLARRAARVTGVEGVDAMVERGYENARLNGLENVRFYAADLHAPLNGRAEWVQTYDKVLLDPPRSGAEQVCREMHRFRPRRIVYVSCNPATLARDAGILADHGYHLIRAGVMDMFPHTSHVESMALFELRG</sequence>
<dbReference type="NCBIfam" id="TIGR00479">
    <property type="entry name" value="rumA"/>
    <property type="match status" value="1"/>
</dbReference>
<dbReference type="SUPFAM" id="SSF53335">
    <property type="entry name" value="S-adenosyl-L-methionine-dependent methyltransferases"/>
    <property type="match status" value="1"/>
</dbReference>
<dbReference type="CDD" id="cd02440">
    <property type="entry name" value="AdoMet_MTases"/>
    <property type="match status" value="1"/>
</dbReference>
<dbReference type="HAMAP" id="MF_01010">
    <property type="entry name" value="23SrRNA_methyltr_RlmD"/>
    <property type="match status" value="1"/>
</dbReference>
<dbReference type="InterPro" id="IPR012340">
    <property type="entry name" value="NA-bd_OB-fold"/>
</dbReference>
<evidence type="ECO:0000256" key="6">
    <source>
        <dbReference type="ARBA" id="ARBA00022723"/>
    </source>
</evidence>
<evidence type="ECO:0000256" key="3">
    <source>
        <dbReference type="ARBA" id="ARBA00022603"/>
    </source>
</evidence>
<evidence type="ECO:0000256" key="9">
    <source>
        <dbReference type="ARBA" id="ARBA00052756"/>
    </source>
</evidence>
<keyword evidence="1 11" id="KW-0004">4Fe-4S</keyword>
<feature type="binding site" evidence="11">
    <location>
        <position position="311"/>
    </location>
    <ligand>
        <name>S-adenosyl-L-methionine</name>
        <dbReference type="ChEBI" id="CHEBI:59789"/>
    </ligand>
</feature>
<dbReference type="PROSITE" id="PS01230">
    <property type="entry name" value="TRMA_1"/>
    <property type="match status" value="1"/>
</dbReference>
<protein>
    <recommendedName>
        <fullName evidence="11">23S rRNA (uracil(1939)-C(5))-methyltransferase RlmD</fullName>
        <ecNumber evidence="11">2.1.1.190</ecNumber>
    </recommendedName>
    <alternativeName>
        <fullName evidence="11">23S rRNA(m5U1939)-methyltransferase</fullName>
    </alternativeName>
</protein>
<keyword evidence="5 11" id="KW-0949">S-adenosyl-L-methionine</keyword>
<dbReference type="InterPro" id="IPR002792">
    <property type="entry name" value="TRAM_dom"/>
</dbReference>
<accession>A0AB39V083</accession>
<evidence type="ECO:0000256" key="1">
    <source>
        <dbReference type="ARBA" id="ARBA00022485"/>
    </source>
</evidence>
<dbReference type="GO" id="GO:0070475">
    <property type="term" value="P:rRNA base methylation"/>
    <property type="evidence" value="ECO:0007669"/>
    <property type="project" value="TreeGrafter"/>
</dbReference>
<feature type="binding site" evidence="11">
    <location>
        <position position="85"/>
    </location>
    <ligand>
        <name>[4Fe-4S] cluster</name>
        <dbReference type="ChEBI" id="CHEBI:49883"/>
    </ligand>
</feature>
<feature type="binding site" evidence="11">
    <location>
        <position position="354"/>
    </location>
    <ligand>
        <name>S-adenosyl-L-methionine</name>
        <dbReference type="ChEBI" id="CHEBI:59789"/>
    </ligand>
</feature>
<dbReference type="InterPro" id="IPR010280">
    <property type="entry name" value="U5_MeTrfase_fam"/>
</dbReference>
<feature type="active site" evidence="13">
    <location>
        <position position="401"/>
    </location>
</feature>
<dbReference type="FunFam" id="3.40.50.150:FF:000009">
    <property type="entry name" value="23S rRNA (Uracil(1939)-C(5))-methyltransferase RlmD"/>
    <property type="match status" value="1"/>
</dbReference>
<dbReference type="FunFam" id="2.40.50.140:FF:000097">
    <property type="entry name" value="23S rRNA (uracil(1939)-C(5))-methyltransferase RlmD"/>
    <property type="match status" value="1"/>
</dbReference>
<keyword evidence="3 11" id="KW-0489">Methyltransferase</keyword>
<dbReference type="Pfam" id="PF01938">
    <property type="entry name" value="TRAM"/>
    <property type="match status" value="1"/>
</dbReference>
<dbReference type="Gene3D" id="2.40.50.140">
    <property type="entry name" value="Nucleic acid-binding proteins"/>
    <property type="match status" value="1"/>
</dbReference>
<keyword evidence="2 11" id="KW-0698">rRNA processing</keyword>
<dbReference type="InterPro" id="IPR030390">
    <property type="entry name" value="MeTrfase_TrmA_AS"/>
</dbReference>
<dbReference type="PANTHER" id="PTHR11061:SF49">
    <property type="entry name" value="23S RRNA (URACIL(1939)-C(5))-METHYLTRANSFERASE RLMD"/>
    <property type="match status" value="1"/>
</dbReference>
<keyword evidence="7 11" id="KW-0408">Iron</keyword>
<dbReference type="Gene3D" id="3.40.50.150">
    <property type="entry name" value="Vaccinia Virus protein VP39"/>
    <property type="match status" value="1"/>
</dbReference>
<comment type="function">
    <text evidence="10 11">Catalyzes the formation of 5-methyl-uridine at position 1939 (m5U1939) in 23S rRNA.</text>
</comment>
<evidence type="ECO:0000256" key="11">
    <source>
        <dbReference type="HAMAP-Rule" id="MF_01010"/>
    </source>
</evidence>
<dbReference type="PROSITE" id="PS50926">
    <property type="entry name" value="TRAM"/>
    <property type="match status" value="1"/>
</dbReference>
<evidence type="ECO:0000259" key="14">
    <source>
        <dbReference type="PROSITE" id="PS50926"/>
    </source>
</evidence>
<feature type="active site" description="Nucleophile" evidence="11 12">
    <location>
        <position position="401"/>
    </location>
</feature>
<dbReference type="SUPFAM" id="SSF50249">
    <property type="entry name" value="Nucleic acid-binding proteins"/>
    <property type="match status" value="1"/>
</dbReference>
<reference evidence="15" key="1">
    <citation type="submission" date="2024-05" db="EMBL/GenBank/DDBJ databases">
        <title>Genome sequencing of novel strain.</title>
        <authorList>
            <person name="Ganbat D."/>
            <person name="Ganbat S."/>
            <person name="Lee S.-J."/>
        </authorList>
    </citation>
    <scope>NUCLEOTIDE SEQUENCE</scope>
    <source>
        <strain evidence="15">SMD15-11</strain>
    </source>
</reference>
<dbReference type="GO" id="GO:0070041">
    <property type="term" value="F:rRNA (uridine-C5-)-methyltransferase activity"/>
    <property type="evidence" value="ECO:0007669"/>
    <property type="project" value="UniProtKB-UniRule"/>
</dbReference>
<organism evidence="15">
    <name type="scientific">Thermohahella caldifontis</name>
    <dbReference type="NCBI Taxonomy" id="3142973"/>
    <lineage>
        <taxon>Bacteria</taxon>
        <taxon>Pseudomonadati</taxon>
        <taxon>Pseudomonadota</taxon>
        <taxon>Gammaproteobacteria</taxon>
        <taxon>Oceanospirillales</taxon>
        <taxon>Hahellaceae</taxon>
        <taxon>Thermohahella</taxon>
    </lineage>
</organism>
<evidence type="ECO:0000313" key="15">
    <source>
        <dbReference type="EMBL" id="XDT73808.1"/>
    </source>
</evidence>
<dbReference type="AlphaFoldDB" id="A0AB39V083"/>
<gene>
    <name evidence="11 15" type="primary">rlmD</name>
    <name evidence="15" type="ORF">AAIA72_07530</name>
</gene>
<feature type="binding site" evidence="11 12">
    <location>
        <position position="327"/>
    </location>
    <ligand>
        <name>S-adenosyl-L-methionine</name>
        <dbReference type="ChEBI" id="CHEBI:59789"/>
    </ligand>
</feature>
<proteinExistence type="inferred from homology"/>
<dbReference type="PROSITE" id="PS51687">
    <property type="entry name" value="SAM_MT_RNA_M5U"/>
    <property type="match status" value="1"/>
</dbReference>
<evidence type="ECO:0000256" key="12">
    <source>
        <dbReference type="PROSITE-ProRule" id="PRU01024"/>
    </source>
</evidence>
<feature type="binding site" evidence="11 12">
    <location>
        <position position="375"/>
    </location>
    <ligand>
        <name>S-adenosyl-L-methionine</name>
        <dbReference type="ChEBI" id="CHEBI:59789"/>
    </ligand>
</feature>
<feature type="binding site" evidence="11">
    <location>
        <position position="167"/>
    </location>
    <ligand>
        <name>[4Fe-4S] cluster</name>
        <dbReference type="ChEBI" id="CHEBI:49883"/>
    </ligand>
</feature>
<dbReference type="RefSeq" id="WP_369602787.1">
    <property type="nucleotide sequence ID" value="NZ_CP154858.1"/>
</dbReference>
<dbReference type="EC" id="2.1.1.190" evidence="11"/>
<feature type="binding site" evidence="11 12">
    <location>
        <position position="306"/>
    </location>
    <ligand>
        <name>S-adenosyl-L-methionine</name>
        <dbReference type="ChEBI" id="CHEBI:59789"/>
    </ligand>
</feature>
<feature type="binding site" evidence="11">
    <location>
        <position position="79"/>
    </location>
    <ligand>
        <name>[4Fe-4S] cluster</name>
        <dbReference type="ChEBI" id="CHEBI:49883"/>
    </ligand>
</feature>
<dbReference type="GO" id="GO:0003723">
    <property type="term" value="F:RNA binding"/>
    <property type="evidence" value="ECO:0007669"/>
    <property type="project" value="InterPro"/>
</dbReference>
<dbReference type="PANTHER" id="PTHR11061">
    <property type="entry name" value="RNA M5U METHYLTRANSFERASE"/>
    <property type="match status" value="1"/>
</dbReference>
<evidence type="ECO:0000256" key="13">
    <source>
        <dbReference type="PROSITE-ProRule" id="PRU10015"/>
    </source>
</evidence>
<evidence type="ECO:0000256" key="7">
    <source>
        <dbReference type="ARBA" id="ARBA00023004"/>
    </source>
</evidence>
<dbReference type="Gene3D" id="2.40.50.1070">
    <property type="match status" value="1"/>
</dbReference>
<keyword evidence="4 11" id="KW-0808">Transferase</keyword>
<dbReference type="KEGG" id="tcd:AAIA72_07530"/>
<evidence type="ECO:0000256" key="2">
    <source>
        <dbReference type="ARBA" id="ARBA00022552"/>
    </source>
</evidence>
<dbReference type="InterPro" id="IPR001566">
    <property type="entry name" value="23S_rRNA_MeTrfase_RlmD"/>
</dbReference>
<keyword evidence="6 11" id="KW-0479">Metal-binding</keyword>
<keyword evidence="8 11" id="KW-0411">Iron-sulfur</keyword>
<comment type="catalytic activity">
    <reaction evidence="9 11">
        <text>uridine(1939) in 23S rRNA + S-adenosyl-L-methionine = 5-methyluridine(1939) in 23S rRNA + S-adenosyl-L-homocysteine + H(+)</text>
        <dbReference type="Rhea" id="RHEA:42908"/>
        <dbReference type="Rhea" id="RHEA-COMP:10278"/>
        <dbReference type="Rhea" id="RHEA-COMP:10279"/>
        <dbReference type="ChEBI" id="CHEBI:15378"/>
        <dbReference type="ChEBI" id="CHEBI:57856"/>
        <dbReference type="ChEBI" id="CHEBI:59789"/>
        <dbReference type="ChEBI" id="CHEBI:65315"/>
        <dbReference type="ChEBI" id="CHEBI:74447"/>
        <dbReference type="EC" id="2.1.1.190"/>
    </reaction>
</comment>